<name>A0A1B0BUE0_9MUSC</name>
<organism evidence="1 2">
    <name type="scientific">Glossina palpalis gambiensis</name>
    <dbReference type="NCBI Taxonomy" id="67801"/>
    <lineage>
        <taxon>Eukaryota</taxon>
        <taxon>Metazoa</taxon>
        <taxon>Ecdysozoa</taxon>
        <taxon>Arthropoda</taxon>
        <taxon>Hexapoda</taxon>
        <taxon>Insecta</taxon>
        <taxon>Pterygota</taxon>
        <taxon>Neoptera</taxon>
        <taxon>Endopterygota</taxon>
        <taxon>Diptera</taxon>
        <taxon>Brachycera</taxon>
        <taxon>Muscomorpha</taxon>
        <taxon>Hippoboscoidea</taxon>
        <taxon>Glossinidae</taxon>
        <taxon>Glossina</taxon>
    </lineage>
</organism>
<evidence type="ECO:0000313" key="1">
    <source>
        <dbReference type="EnsemblMetazoa" id="GPPI040819-PA"/>
    </source>
</evidence>
<dbReference type="Proteomes" id="UP000092460">
    <property type="component" value="Unassembled WGS sequence"/>
</dbReference>
<keyword evidence="2" id="KW-1185">Reference proteome</keyword>
<sequence length="140" mass="15820">MKQLASGFKSFQSFAYSVNPKSMRPPMRFQLPYVTLTRLVMSANTKSVHVSLNAMYLRDKITEQCLKFRKTQALKASDFVTDPETHNNLVNCHAFLLAQYSPAAGKLNVICLQLSQSKFVGKANQRHHLISLLLSGRFLV</sequence>
<dbReference type="EnsemblMetazoa" id="GPPI040819-RA">
    <property type="protein sequence ID" value="GPPI040819-PA"/>
    <property type="gene ID" value="GPPI040819"/>
</dbReference>
<dbReference type="AlphaFoldDB" id="A0A1B0BUE0"/>
<reference evidence="2" key="1">
    <citation type="submission" date="2015-01" db="EMBL/GenBank/DDBJ databases">
        <authorList>
            <person name="Aksoy S."/>
            <person name="Warren W."/>
            <person name="Wilson R.K."/>
        </authorList>
    </citation>
    <scope>NUCLEOTIDE SEQUENCE [LARGE SCALE GENOMIC DNA]</scope>
    <source>
        <strain evidence="2">IAEA</strain>
    </source>
</reference>
<accession>A0A1B0BUE0</accession>
<protein>
    <submittedName>
        <fullName evidence="1">Uncharacterized protein</fullName>
    </submittedName>
</protein>
<evidence type="ECO:0000313" key="2">
    <source>
        <dbReference type="Proteomes" id="UP000092460"/>
    </source>
</evidence>
<dbReference type="EMBL" id="JXJN01020628">
    <property type="status" value="NOT_ANNOTATED_CDS"/>
    <property type="molecule type" value="Genomic_DNA"/>
</dbReference>
<dbReference type="VEuPathDB" id="VectorBase:GPPI040819"/>
<reference evidence="1" key="2">
    <citation type="submission" date="2020-05" db="UniProtKB">
        <authorList>
            <consortium name="EnsemblMetazoa"/>
        </authorList>
    </citation>
    <scope>IDENTIFICATION</scope>
    <source>
        <strain evidence="1">IAEA</strain>
    </source>
</reference>
<proteinExistence type="predicted"/>